<accession>A0A7Y4KG28</accession>
<proteinExistence type="predicted"/>
<protein>
    <submittedName>
        <fullName evidence="1">Uncharacterized protein</fullName>
    </submittedName>
</protein>
<dbReference type="EMBL" id="JABFJV010000026">
    <property type="protein sequence ID" value="NOK32982.1"/>
    <property type="molecule type" value="Genomic_DNA"/>
</dbReference>
<dbReference type="Proteomes" id="UP000563426">
    <property type="component" value="Unassembled WGS sequence"/>
</dbReference>
<evidence type="ECO:0000313" key="2">
    <source>
        <dbReference type="Proteomes" id="UP000563426"/>
    </source>
</evidence>
<dbReference type="RefSeq" id="WP_120523816.1">
    <property type="nucleotide sequence ID" value="NZ_JABFJV010000026.1"/>
</dbReference>
<name>A0A7Y4KG28_9BACT</name>
<reference evidence="1 2" key="1">
    <citation type="submission" date="2020-05" db="EMBL/GenBank/DDBJ databases">
        <authorList>
            <person name="Whitworth D."/>
        </authorList>
    </citation>
    <scope>NUCLEOTIDE SEQUENCE [LARGE SCALE GENOMIC DNA]</scope>
    <source>
        <strain evidence="1 2">AB043B</strain>
    </source>
</reference>
<organism evidence="1 2">
    <name type="scientific">Corallococcus exercitus</name>
    <dbReference type="NCBI Taxonomy" id="2316736"/>
    <lineage>
        <taxon>Bacteria</taxon>
        <taxon>Pseudomonadati</taxon>
        <taxon>Myxococcota</taxon>
        <taxon>Myxococcia</taxon>
        <taxon>Myxococcales</taxon>
        <taxon>Cystobacterineae</taxon>
        <taxon>Myxococcaceae</taxon>
        <taxon>Corallococcus</taxon>
    </lineage>
</organism>
<gene>
    <name evidence="1" type="ORF">HMI49_07200</name>
</gene>
<keyword evidence="2" id="KW-1185">Reference proteome</keyword>
<dbReference type="OrthoDB" id="6088159at2"/>
<sequence>MMGIGAVYGGPELAGAPIDKAIRMFGKARGPVQKGESGALDIVFHVPGSLLKPEFTGVRTAKFSRKERKLMLQIAVPEEQVHSPDVHWLLDAIREAVRLAGPRFERAGIEYPEKEHLSLVDRIQREVLK</sequence>
<comment type="caution">
    <text evidence="1">The sequence shown here is derived from an EMBL/GenBank/DDBJ whole genome shotgun (WGS) entry which is preliminary data.</text>
</comment>
<dbReference type="AlphaFoldDB" id="A0A7Y4KG28"/>
<evidence type="ECO:0000313" key="1">
    <source>
        <dbReference type="EMBL" id="NOK32982.1"/>
    </source>
</evidence>